<dbReference type="Proteomes" id="UP000199699">
    <property type="component" value="Unassembled WGS sequence"/>
</dbReference>
<gene>
    <name evidence="2" type="ORF">GA0070616_5572</name>
</gene>
<organism evidence="2 3">
    <name type="scientific">Micromonospora nigra</name>
    <dbReference type="NCBI Taxonomy" id="145857"/>
    <lineage>
        <taxon>Bacteria</taxon>
        <taxon>Bacillati</taxon>
        <taxon>Actinomycetota</taxon>
        <taxon>Actinomycetes</taxon>
        <taxon>Micromonosporales</taxon>
        <taxon>Micromonosporaceae</taxon>
        <taxon>Micromonospora</taxon>
    </lineage>
</organism>
<feature type="transmembrane region" description="Helical" evidence="1">
    <location>
        <begin position="180"/>
        <end position="197"/>
    </location>
</feature>
<dbReference type="STRING" id="145857.GA0070616_5572"/>
<keyword evidence="1" id="KW-0812">Transmembrane</keyword>
<protein>
    <recommendedName>
        <fullName evidence="4">DUF998 domain-containing protein</fullName>
    </recommendedName>
</protein>
<evidence type="ECO:0000313" key="3">
    <source>
        <dbReference type="Proteomes" id="UP000199699"/>
    </source>
</evidence>
<dbReference type="EMBL" id="FMHT01000003">
    <property type="protein sequence ID" value="SCL36756.1"/>
    <property type="molecule type" value="Genomic_DNA"/>
</dbReference>
<evidence type="ECO:0000313" key="2">
    <source>
        <dbReference type="EMBL" id="SCL36756.1"/>
    </source>
</evidence>
<reference evidence="2 3" key="1">
    <citation type="submission" date="2016-06" db="EMBL/GenBank/DDBJ databases">
        <authorList>
            <person name="Kjaerup R.B."/>
            <person name="Dalgaard T.S."/>
            <person name="Juul-Madsen H.R."/>
        </authorList>
    </citation>
    <scope>NUCLEOTIDE SEQUENCE [LARGE SCALE GENOMIC DNA]</scope>
    <source>
        <strain evidence="2 3">DSM 43818</strain>
    </source>
</reference>
<proteinExistence type="predicted"/>
<feature type="transmembrane region" description="Helical" evidence="1">
    <location>
        <begin position="82"/>
        <end position="100"/>
    </location>
</feature>
<dbReference type="RefSeq" id="WP_091089579.1">
    <property type="nucleotide sequence ID" value="NZ_FMHT01000003.1"/>
</dbReference>
<evidence type="ECO:0000256" key="1">
    <source>
        <dbReference type="SAM" id="Phobius"/>
    </source>
</evidence>
<name>A0A1C6T4K6_9ACTN</name>
<dbReference type="AlphaFoldDB" id="A0A1C6T4K6"/>
<keyword evidence="3" id="KW-1185">Reference proteome</keyword>
<feature type="transmembrane region" description="Helical" evidence="1">
    <location>
        <begin position="58"/>
        <end position="75"/>
    </location>
</feature>
<keyword evidence="1" id="KW-1133">Transmembrane helix</keyword>
<evidence type="ECO:0008006" key="4">
    <source>
        <dbReference type="Google" id="ProtNLM"/>
    </source>
</evidence>
<sequence>MHHTSSQDVLTVRRLRLGVGVVGTALPVVLPVGFVLVTGDSRLLGSISGYYHTPMRDVFVGSMCAIGVFLISYRYRRFDDVLTSLAGVLAIMVALFPTSLDTVGALSRSDVLVGRVHGVAAAGLFALLAVISLFRFPMHGGGRVRNGVYRVCGAVILVAIVVALASVLLPESVRDAAKPVFWAEAVAVLAFGVAWLVKGESLFHRGAVP</sequence>
<keyword evidence="1" id="KW-0472">Membrane</keyword>
<feature type="transmembrane region" description="Helical" evidence="1">
    <location>
        <begin position="15"/>
        <end position="38"/>
    </location>
</feature>
<feature type="transmembrane region" description="Helical" evidence="1">
    <location>
        <begin position="112"/>
        <end position="136"/>
    </location>
</feature>
<feature type="transmembrane region" description="Helical" evidence="1">
    <location>
        <begin position="148"/>
        <end position="168"/>
    </location>
</feature>
<accession>A0A1C6T4K6</accession>
<dbReference type="OrthoDB" id="9803163at2"/>